<evidence type="ECO:0000313" key="2">
    <source>
        <dbReference type="EMBL" id="KAJ4976990.1"/>
    </source>
</evidence>
<gene>
    <name evidence="2" type="ORF">NE237_002096</name>
</gene>
<dbReference type="AlphaFoldDB" id="A0A9Q0QYQ5"/>
<proteinExistence type="predicted"/>
<keyword evidence="1" id="KW-0472">Membrane</keyword>
<keyword evidence="1" id="KW-0812">Transmembrane</keyword>
<dbReference type="EMBL" id="JAMYWD010000003">
    <property type="protein sequence ID" value="KAJ4976990.1"/>
    <property type="molecule type" value="Genomic_DNA"/>
</dbReference>
<dbReference type="Proteomes" id="UP001141806">
    <property type="component" value="Unassembled WGS sequence"/>
</dbReference>
<keyword evidence="1" id="KW-1133">Transmembrane helix</keyword>
<feature type="transmembrane region" description="Helical" evidence="1">
    <location>
        <begin position="91"/>
        <end position="110"/>
    </location>
</feature>
<evidence type="ECO:0000313" key="3">
    <source>
        <dbReference type="Proteomes" id="UP001141806"/>
    </source>
</evidence>
<organism evidence="2 3">
    <name type="scientific">Protea cynaroides</name>
    <dbReference type="NCBI Taxonomy" id="273540"/>
    <lineage>
        <taxon>Eukaryota</taxon>
        <taxon>Viridiplantae</taxon>
        <taxon>Streptophyta</taxon>
        <taxon>Embryophyta</taxon>
        <taxon>Tracheophyta</taxon>
        <taxon>Spermatophyta</taxon>
        <taxon>Magnoliopsida</taxon>
        <taxon>Proteales</taxon>
        <taxon>Proteaceae</taxon>
        <taxon>Protea</taxon>
    </lineage>
</organism>
<protein>
    <submittedName>
        <fullName evidence="2">Uncharacterized protein</fullName>
    </submittedName>
</protein>
<keyword evidence="3" id="KW-1185">Reference proteome</keyword>
<evidence type="ECO:0000256" key="1">
    <source>
        <dbReference type="SAM" id="Phobius"/>
    </source>
</evidence>
<sequence length="111" mass="12980">MVDSIATTFLLAHRPVSQVSRFKDGSHRSEKVGTSRDVASQVKALAMEVTKEANSHSLVKEILSRDLDYRTKLKWRVKESYQWYEVSKKKWMVYILLIDVKVLFLLLLFFT</sequence>
<comment type="caution">
    <text evidence="2">The sequence shown here is derived from an EMBL/GenBank/DDBJ whole genome shotgun (WGS) entry which is preliminary data.</text>
</comment>
<reference evidence="2" key="1">
    <citation type="journal article" date="2023" name="Plant J.">
        <title>The genome of the king protea, Protea cynaroides.</title>
        <authorList>
            <person name="Chang J."/>
            <person name="Duong T.A."/>
            <person name="Schoeman C."/>
            <person name="Ma X."/>
            <person name="Roodt D."/>
            <person name="Barker N."/>
            <person name="Li Z."/>
            <person name="Van de Peer Y."/>
            <person name="Mizrachi E."/>
        </authorList>
    </citation>
    <scope>NUCLEOTIDE SEQUENCE</scope>
    <source>
        <tissue evidence="2">Young leaves</tissue>
    </source>
</reference>
<accession>A0A9Q0QYQ5</accession>
<name>A0A9Q0QYQ5_9MAGN</name>